<keyword evidence="2" id="KW-0902">Two-component regulatory system</keyword>
<feature type="region of interest" description="Disordered" evidence="7">
    <location>
        <begin position="1216"/>
        <end position="1267"/>
    </location>
</feature>
<evidence type="ECO:0000256" key="4">
    <source>
        <dbReference type="ARBA" id="ARBA00023125"/>
    </source>
</evidence>
<dbReference type="SMART" id="SM00382">
    <property type="entry name" value="AAA"/>
    <property type="match status" value="1"/>
</dbReference>
<accession>A0ABW0WNX7</accession>
<dbReference type="Gene3D" id="1.10.10.10">
    <property type="entry name" value="Winged helix-like DNA-binding domain superfamily/Winged helix DNA-binding domain"/>
    <property type="match status" value="1"/>
</dbReference>
<dbReference type="Pfam" id="PF13181">
    <property type="entry name" value="TPR_8"/>
    <property type="match status" value="1"/>
</dbReference>
<dbReference type="PRINTS" id="PR00364">
    <property type="entry name" value="DISEASERSIST"/>
</dbReference>
<feature type="compositionally biased region" description="Low complexity" evidence="7">
    <location>
        <begin position="28"/>
        <end position="55"/>
    </location>
</feature>
<dbReference type="Proteomes" id="UP001596065">
    <property type="component" value="Unassembled WGS sequence"/>
</dbReference>
<feature type="DNA-binding region" description="OmpR/PhoB-type" evidence="6">
    <location>
        <begin position="104"/>
        <end position="202"/>
    </location>
</feature>
<dbReference type="InterPro" id="IPR011990">
    <property type="entry name" value="TPR-like_helical_dom_sf"/>
</dbReference>
<feature type="compositionally biased region" description="Pro residues" evidence="7">
    <location>
        <begin position="434"/>
        <end position="443"/>
    </location>
</feature>
<dbReference type="CDD" id="cd15831">
    <property type="entry name" value="BTAD"/>
    <property type="match status" value="1"/>
</dbReference>
<dbReference type="SMART" id="SM01043">
    <property type="entry name" value="BTAD"/>
    <property type="match status" value="1"/>
</dbReference>
<evidence type="ECO:0000256" key="2">
    <source>
        <dbReference type="ARBA" id="ARBA00023012"/>
    </source>
</evidence>
<feature type="compositionally biased region" description="Low complexity" evidence="7">
    <location>
        <begin position="380"/>
        <end position="423"/>
    </location>
</feature>
<dbReference type="Pfam" id="PF03704">
    <property type="entry name" value="BTAD"/>
    <property type="match status" value="1"/>
</dbReference>
<feature type="compositionally biased region" description="Low complexity" evidence="7">
    <location>
        <begin position="78"/>
        <end position="96"/>
    </location>
</feature>
<feature type="region of interest" description="Disordered" evidence="7">
    <location>
        <begin position="355"/>
        <end position="480"/>
    </location>
</feature>
<dbReference type="Gene3D" id="3.40.50.300">
    <property type="entry name" value="P-loop containing nucleotide triphosphate hydrolases"/>
    <property type="match status" value="1"/>
</dbReference>
<dbReference type="InterPro" id="IPR036388">
    <property type="entry name" value="WH-like_DNA-bd_sf"/>
</dbReference>
<dbReference type="InterPro" id="IPR001867">
    <property type="entry name" value="OmpR/PhoB-type_DNA-bd"/>
</dbReference>
<dbReference type="SUPFAM" id="SSF48452">
    <property type="entry name" value="TPR-like"/>
    <property type="match status" value="2"/>
</dbReference>
<dbReference type="InterPro" id="IPR019734">
    <property type="entry name" value="TPR_rpt"/>
</dbReference>
<dbReference type="SUPFAM" id="SSF46894">
    <property type="entry name" value="C-terminal effector domain of the bipartite response regulators"/>
    <property type="match status" value="1"/>
</dbReference>
<evidence type="ECO:0000313" key="9">
    <source>
        <dbReference type="EMBL" id="MFC5657985.1"/>
    </source>
</evidence>
<dbReference type="SMART" id="SM00028">
    <property type="entry name" value="TPR"/>
    <property type="match status" value="3"/>
</dbReference>
<dbReference type="SUPFAM" id="SSF52540">
    <property type="entry name" value="P-loop containing nucleoside triphosphate hydrolases"/>
    <property type="match status" value="1"/>
</dbReference>
<gene>
    <name evidence="9" type="ORF">ACFP3J_21145</name>
</gene>
<dbReference type="PROSITE" id="PS51755">
    <property type="entry name" value="OMPR_PHOB"/>
    <property type="match status" value="1"/>
</dbReference>
<dbReference type="RefSeq" id="WP_382466847.1">
    <property type="nucleotide sequence ID" value="NZ_BAAASM010000066.1"/>
</dbReference>
<feature type="compositionally biased region" description="Low complexity" evidence="7">
    <location>
        <begin position="62"/>
        <end position="71"/>
    </location>
</feature>
<dbReference type="PANTHER" id="PTHR35807">
    <property type="entry name" value="TRANSCRIPTIONAL REGULATOR REDD-RELATED"/>
    <property type="match status" value="1"/>
</dbReference>
<organism evidence="9 10">
    <name type="scientific">Streptomyces nogalater</name>
    <dbReference type="NCBI Taxonomy" id="38314"/>
    <lineage>
        <taxon>Bacteria</taxon>
        <taxon>Bacillati</taxon>
        <taxon>Actinomycetota</taxon>
        <taxon>Actinomycetes</taxon>
        <taxon>Kitasatosporales</taxon>
        <taxon>Streptomycetaceae</taxon>
        <taxon>Streptomyces</taxon>
    </lineage>
</organism>
<evidence type="ECO:0000256" key="7">
    <source>
        <dbReference type="SAM" id="MobiDB-lite"/>
    </source>
</evidence>
<comment type="caution">
    <text evidence="9">The sequence shown here is derived from an EMBL/GenBank/DDBJ whole genome shotgun (WGS) entry which is preliminary data.</text>
</comment>
<dbReference type="InterPro" id="IPR005158">
    <property type="entry name" value="BTAD"/>
</dbReference>
<dbReference type="Pfam" id="PF00486">
    <property type="entry name" value="Trans_reg_C"/>
    <property type="match status" value="1"/>
</dbReference>
<evidence type="ECO:0000313" key="10">
    <source>
        <dbReference type="Proteomes" id="UP001596065"/>
    </source>
</evidence>
<feature type="compositionally biased region" description="Low complexity" evidence="7">
    <location>
        <begin position="444"/>
        <end position="455"/>
    </location>
</feature>
<comment type="similarity">
    <text evidence="1">Belongs to the AfsR/DnrI/RedD regulatory family.</text>
</comment>
<feature type="domain" description="OmpR/PhoB-type" evidence="8">
    <location>
        <begin position="104"/>
        <end position="202"/>
    </location>
</feature>
<evidence type="ECO:0000256" key="3">
    <source>
        <dbReference type="ARBA" id="ARBA00023015"/>
    </source>
</evidence>
<dbReference type="InterPro" id="IPR016032">
    <property type="entry name" value="Sig_transdc_resp-reg_C-effctor"/>
</dbReference>
<dbReference type="InterPro" id="IPR051677">
    <property type="entry name" value="AfsR-DnrI-RedD_regulator"/>
</dbReference>
<dbReference type="Gene3D" id="1.25.40.10">
    <property type="entry name" value="Tetratricopeptide repeat domain"/>
    <property type="match status" value="3"/>
</dbReference>
<keyword evidence="4 6" id="KW-0238">DNA-binding</keyword>
<feature type="compositionally biased region" description="Acidic residues" evidence="7">
    <location>
        <begin position="1258"/>
        <end position="1267"/>
    </location>
</feature>
<feature type="compositionally biased region" description="Pro residues" evidence="7">
    <location>
        <begin position="461"/>
        <end position="476"/>
    </location>
</feature>
<keyword evidence="3" id="KW-0805">Transcription regulation</keyword>
<feature type="compositionally biased region" description="Gly residues" evidence="7">
    <location>
        <begin position="1241"/>
        <end position="1252"/>
    </location>
</feature>
<feature type="compositionally biased region" description="Basic and acidic residues" evidence="7">
    <location>
        <begin position="355"/>
        <end position="379"/>
    </location>
</feature>
<protein>
    <submittedName>
        <fullName evidence="9">BTAD domain-containing putative transcriptional regulator</fullName>
    </submittedName>
</protein>
<dbReference type="InterPro" id="IPR002182">
    <property type="entry name" value="NB-ARC"/>
</dbReference>
<keyword evidence="5" id="KW-0804">Transcription</keyword>
<proteinExistence type="inferred from homology"/>
<dbReference type="InterPro" id="IPR027417">
    <property type="entry name" value="P-loop_NTPase"/>
</dbReference>
<name>A0ABW0WNX7_STRNO</name>
<evidence type="ECO:0000256" key="6">
    <source>
        <dbReference type="PROSITE-ProRule" id="PRU01091"/>
    </source>
</evidence>
<dbReference type="InterPro" id="IPR003593">
    <property type="entry name" value="AAA+_ATPase"/>
</dbReference>
<keyword evidence="10" id="KW-1185">Reference proteome</keyword>
<dbReference type="PANTHER" id="PTHR35807:SF1">
    <property type="entry name" value="TRANSCRIPTIONAL REGULATOR REDD"/>
    <property type="match status" value="1"/>
</dbReference>
<feature type="compositionally biased region" description="Low complexity" evidence="7">
    <location>
        <begin position="809"/>
        <end position="834"/>
    </location>
</feature>
<sequence length="1267" mass="131716">MRRCELRFGLLGPPVLYDRPSDGVSDESSPGPSGASAPGAFGAPVIGASGDPSAGASGGSSAGPSRVPSAGASGGSSAGVPGNSSAGAAGSISSGNPGDGLPGDSGAVVSGRAVQKGGASGVDGPDSHVRSIGSPKVRALLAALLLEPGRVVSVEVLKDALWGGAPPVSAQASLHNHVTRLRRLLDDPERLRAVPPGYVLRVDHGELDVHVFDARVAEARAAHARRDWPGVLRACAGALALWRGTPLSGLPADIGGYAFAQRLEQARLLLLEWRYDAELALGGARLAALVPELTALAAEHPLREAYHRQLMLALHRTGRRAEALAVHRDLRARLVEDLGIEPGSAVREAHVEVLRGRGGQVRDDSRPETWAGEEPRAGDADGLAAADSTDSTDSTGSTGSTDSTSSTGTDGSTGSGSLSTDGARLGSDVGEPAPIAPTAPPAPRTATGPTASASPQDGAAPPVPQTPRPAQLPAPPAHFTGRTDVRRALRQALTGPPASVPAVVVISGMAGVGKSALALHVAHELRERFTDGQLYVNLHGATPGMSPLTAAQALTALLRDLGVGPRNIPEHPDAAAALLRSLLAPARLLLVLDDAANAAQVRPLLPAGSGCAVIVTSRSPLTALDGARRFPLSPLTGEDSAALLRAVSGRAGLDAAHPLVELTGRLPLALRVVAARLAARRALTPDVLAGQLADTGSRLHHLEYDDLSVRRSLAVAHDALAAAEREADRDAALALRRIGALDLPTYGASLIARLTGTDERRAEAALDRLVDVALLEETAYGRYAPHDLVRDFARELAEADAGAEANVDTQEAATHAQAARTRAVTGGSFSGPAAPGATALHDRAGLLALRWYAAMSERVLVAIVEPGIDQDDRRRPTAAQPAGHATDVAALAPFESAEEAFAWGEMELENIVALVSRNADTDDPRTAAHLSVLTRLLSPYVQRSGRVAEMEVLGRAGLAVARRLGDPAAEGYALCDLAALHFLTGRQNDALALTDQALEIWGRLGMVSRIRRCLNNRGLLLEGLGRFAESGEALRRSLTYSRLLNDPYGEAVTRSHLGNLYEHTDPRAAIEQHRRSLAIGDRIGAVIVRHSAHCNIGYAHLTLGEPESAARHFEESLRILGGHGDWHGEAQTRLGLVRALRQLGQIERAAEECAELLSRADARADRYMGGLALHQHGLLLRERGRRTEAYDAWRAAHAALDGTDEQAVLAELRDLLGDGSDAPDAPVRAGPLDGGPDATGEQGGSPSGGGHDSSGEPDLPDEDPETG</sequence>
<feature type="region of interest" description="Disordered" evidence="7">
    <location>
        <begin position="1"/>
        <end position="109"/>
    </location>
</feature>
<feature type="region of interest" description="Disordered" evidence="7">
    <location>
        <begin position="808"/>
        <end position="834"/>
    </location>
</feature>
<evidence type="ECO:0000256" key="1">
    <source>
        <dbReference type="ARBA" id="ARBA00005820"/>
    </source>
</evidence>
<evidence type="ECO:0000259" key="8">
    <source>
        <dbReference type="PROSITE" id="PS51755"/>
    </source>
</evidence>
<dbReference type="EMBL" id="JBHSOE010000037">
    <property type="protein sequence ID" value="MFC5657985.1"/>
    <property type="molecule type" value="Genomic_DNA"/>
</dbReference>
<reference evidence="10" key="1">
    <citation type="journal article" date="2019" name="Int. J. Syst. Evol. Microbiol.">
        <title>The Global Catalogue of Microorganisms (GCM) 10K type strain sequencing project: providing services to taxonomists for standard genome sequencing and annotation.</title>
        <authorList>
            <consortium name="The Broad Institute Genomics Platform"/>
            <consortium name="The Broad Institute Genome Sequencing Center for Infectious Disease"/>
            <person name="Wu L."/>
            <person name="Ma J."/>
        </authorList>
    </citation>
    <scope>NUCLEOTIDE SEQUENCE [LARGE SCALE GENOMIC DNA]</scope>
    <source>
        <strain evidence="10">KCTC 5701</strain>
    </source>
</reference>
<evidence type="ECO:0000256" key="5">
    <source>
        <dbReference type="ARBA" id="ARBA00023163"/>
    </source>
</evidence>
<dbReference type="SMART" id="SM00862">
    <property type="entry name" value="Trans_reg_C"/>
    <property type="match status" value="1"/>
</dbReference>
<dbReference type="Pfam" id="PF00931">
    <property type="entry name" value="NB-ARC"/>
    <property type="match status" value="1"/>
</dbReference>